<evidence type="ECO:0000313" key="3">
    <source>
        <dbReference type="Proteomes" id="UP001231518"/>
    </source>
</evidence>
<sequence length="222" mass="25022">MASNRDALTSSFNNNRPTAAGSSQIRNNDSPYDPKPSTSAFVSLEVIRPHPKAGPRKGSGKGRKKGKTRILTDTPEKLAIENEWAARKQNKEKKICKAKVKAVKRNLNSQEQEVTTSEDEELPLSPESVLSLFNESDVSNSSSSESENEDDSKYSMIIGDWVIVNLISQKNLVHRYVGQILKESRAGYDIKFAKKNNDKMFKWPVKDDISSVYRLLHVRRQL</sequence>
<dbReference type="Proteomes" id="UP001231518">
    <property type="component" value="Chromosome 31"/>
</dbReference>
<accession>A0AAD8DKB1</accession>
<proteinExistence type="predicted"/>
<evidence type="ECO:0000256" key="1">
    <source>
        <dbReference type="SAM" id="MobiDB-lite"/>
    </source>
</evidence>
<dbReference type="AlphaFoldDB" id="A0AAD8DKB1"/>
<organism evidence="2 3">
    <name type="scientific">Mythimna separata</name>
    <name type="common">Oriental armyworm</name>
    <name type="synonym">Pseudaletia separata</name>
    <dbReference type="NCBI Taxonomy" id="271217"/>
    <lineage>
        <taxon>Eukaryota</taxon>
        <taxon>Metazoa</taxon>
        <taxon>Ecdysozoa</taxon>
        <taxon>Arthropoda</taxon>
        <taxon>Hexapoda</taxon>
        <taxon>Insecta</taxon>
        <taxon>Pterygota</taxon>
        <taxon>Neoptera</taxon>
        <taxon>Endopterygota</taxon>
        <taxon>Lepidoptera</taxon>
        <taxon>Glossata</taxon>
        <taxon>Ditrysia</taxon>
        <taxon>Noctuoidea</taxon>
        <taxon>Noctuidae</taxon>
        <taxon>Noctuinae</taxon>
        <taxon>Hadenini</taxon>
        <taxon>Mythimna</taxon>
    </lineage>
</organism>
<feature type="region of interest" description="Disordered" evidence="1">
    <location>
        <begin position="106"/>
        <end position="125"/>
    </location>
</feature>
<feature type="compositionally biased region" description="Basic residues" evidence="1">
    <location>
        <begin position="49"/>
        <end position="68"/>
    </location>
</feature>
<gene>
    <name evidence="2" type="ORF">PYW07_013224</name>
</gene>
<feature type="compositionally biased region" description="Polar residues" evidence="1">
    <location>
        <begin position="1"/>
        <end position="41"/>
    </location>
</feature>
<dbReference type="EMBL" id="JARGEI010000032">
    <property type="protein sequence ID" value="KAJ8703930.1"/>
    <property type="molecule type" value="Genomic_DNA"/>
</dbReference>
<comment type="caution">
    <text evidence="2">The sequence shown here is derived from an EMBL/GenBank/DDBJ whole genome shotgun (WGS) entry which is preliminary data.</text>
</comment>
<name>A0AAD8DKB1_MYTSE</name>
<protein>
    <submittedName>
        <fullName evidence="2">Uncharacterized protein</fullName>
    </submittedName>
</protein>
<feature type="region of interest" description="Disordered" evidence="1">
    <location>
        <begin position="1"/>
        <end position="74"/>
    </location>
</feature>
<keyword evidence="3" id="KW-1185">Reference proteome</keyword>
<evidence type="ECO:0000313" key="2">
    <source>
        <dbReference type="EMBL" id="KAJ8703930.1"/>
    </source>
</evidence>
<feature type="compositionally biased region" description="Polar residues" evidence="1">
    <location>
        <begin position="106"/>
        <end position="115"/>
    </location>
</feature>
<reference evidence="2" key="1">
    <citation type="submission" date="2023-03" db="EMBL/GenBank/DDBJ databases">
        <title>Chromosome-level genomes of two armyworms, Mythimna separata and Mythimna loreyi, provide insights into the biosynthesis and reception of sex pheromones.</title>
        <authorList>
            <person name="Zhao H."/>
        </authorList>
    </citation>
    <scope>NUCLEOTIDE SEQUENCE</scope>
    <source>
        <strain evidence="2">BeijingLab</strain>
        <tissue evidence="2">Pupa</tissue>
    </source>
</reference>